<evidence type="ECO:0000313" key="3">
    <source>
        <dbReference type="Proteomes" id="UP000481858"/>
    </source>
</evidence>
<proteinExistence type="predicted"/>
<comment type="caution">
    <text evidence="2">The sequence shown here is derived from an EMBL/GenBank/DDBJ whole genome shotgun (WGS) entry which is preliminary data.</text>
</comment>
<feature type="compositionally biased region" description="Basic and acidic residues" evidence="1">
    <location>
        <begin position="507"/>
        <end position="519"/>
    </location>
</feature>
<dbReference type="EMBL" id="WUBL01000010">
    <property type="protein sequence ID" value="KAF2971837.1"/>
    <property type="molecule type" value="Genomic_DNA"/>
</dbReference>
<dbReference type="InParanoid" id="A0A7C8NC26"/>
<gene>
    <name evidence="2" type="ORF">GQX73_g1753</name>
</gene>
<reference evidence="2 3" key="1">
    <citation type="submission" date="2019-12" db="EMBL/GenBank/DDBJ databases">
        <title>Draft genome sequence of the ascomycete Xylaria multiplex DSM 110363.</title>
        <authorList>
            <person name="Buettner E."/>
            <person name="Kellner H."/>
        </authorList>
    </citation>
    <scope>NUCLEOTIDE SEQUENCE [LARGE SCALE GENOMIC DNA]</scope>
    <source>
        <strain evidence="2 3">DSM 110363</strain>
    </source>
</reference>
<evidence type="ECO:0000256" key="1">
    <source>
        <dbReference type="SAM" id="MobiDB-lite"/>
    </source>
</evidence>
<feature type="region of interest" description="Disordered" evidence="1">
    <location>
        <begin position="507"/>
        <end position="530"/>
    </location>
</feature>
<dbReference type="AlphaFoldDB" id="A0A7C8NC26"/>
<name>A0A7C8NC26_9PEZI</name>
<organism evidence="2 3">
    <name type="scientific">Xylaria multiplex</name>
    <dbReference type="NCBI Taxonomy" id="323545"/>
    <lineage>
        <taxon>Eukaryota</taxon>
        <taxon>Fungi</taxon>
        <taxon>Dikarya</taxon>
        <taxon>Ascomycota</taxon>
        <taxon>Pezizomycotina</taxon>
        <taxon>Sordariomycetes</taxon>
        <taxon>Xylariomycetidae</taxon>
        <taxon>Xylariales</taxon>
        <taxon>Xylariaceae</taxon>
        <taxon>Xylaria</taxon>
    </lineage>
</organism>
<evidence type="ECO:0008006" key="4">
    <source>
        <dbReference type="Google" id="ProtNLM"/>
    </source>
</evidence>
<dbReference type="SUPFAM" id="SSF56112">
    <property type="entry name" value="Protein kinase-like (PK-like)"/>
    <property type="match status" value="1"/>
</dbReference>
<dbReference type="Gene3D" id="1.10.510.10">
    <property type="entry name" value="Transferase(Phosphotransferase) domain 1"/>
    <property type="match status" value="1"/>
</dbReference>
<dbReference type="InterPro" id="IPR011009">
    <property type="entry name" value="Kinase-like_dom_sf"/>
</dbReference>
<accession>A0A7C8NC26</accession>
<dbReference type="Proteomes" id="UP000481858">
    <property type="component" value="Unassembled WGS sequence"/>
</dbReference>
<keyword evidence="3" id="KW-1185">Reference proteome</keyword>
<dbReference type="OrthoDB" id="4757486at2759"/>
<evidence type="ECO:0000313" key="2">
    <source>
        <dbReference type="EMBL" id="KAF2971837.1"/>
    </source>
</evidence>
<protein>
    <recommendedName>
        <fullName evidence="4">Protein kinase domain-containing protein</fullName>
    </recommendedName>
</protein>
<sequence length="581" mass="66282">MAAERPPLHLSQYMVLLGSFQRLSNDKAESIDSPIKSILGANPEFAFDHSLDTSETINWASGSPPDELRKPLFGFRWEQRPKNGRSFILGALDHERRDKSLCACDFQLAESNRLSRISRRQLSIDIYPQPDANKQVTIRLTCLPYETQISFTVLLPTREPMKLLQGGDHIPIVSGCVEIGIHDLRFCLWIPTLTQEEIKERGSLAYQFELNNHSQPSTYFPTIHEGVDTQYDNMRTSDRNGFWLYNGKDTPSSTDERPFFTVWNGKDICMSAWQPDVPLLSSEEITQERVKWVQRFCDAAAELSVHALKKPNVFQFTEVAVYRGHDYKKRPDNLPWAIGERLAHTTESLVSCLRLSKLSAVQRLSVFQQICSALAHAHRRNVTHGYLGERYVLVTQAQDHTVEAKVFGFFFPAKGHHRESIEGVMRRDIKALGYLGFQLFDLRKETAPLLGPDNTPEMVEIAEDSNSCLKSLLVLLLTRNFTAENAKHLISGFLADEDAVRAFTEELETRKPKKRELEARKRKNQEPQALPPILQKRRTGRATNRGTVAAIQEPQAKVRFQRSIEQDPKNVGICPPQHHFL</sequence>